<evidence type="ECO:0000256" key="4">
    <source>
        <dbReference type="ARBA" id="ARBA00023145"/>
    </source>
</evidence>
<keyword evidence="2" id="KW-0053">Apoptosis</keyword>
<dbReference type="GO" id="GO:0006508">
    <property type="term" value="P:proteolysis"/>
    <property type="evidence" value="ECO:0007669"/>
    <property type="project" value="InterPro"/>
</dbReference>
<dbReference type="InterPro" id="IPR050452">
    <property type="entry name" value="Metacaspase"/>
</dbReference>
<feature type="region of interest" description="Disordered" evidence="5">
    <location>
        <begin position="109"/>
        <end position="133"/>
    </location>
</feature>
<proteinExistence type="inferred from homology"/>
<evidence type="ECO:0000256" key="5">
    <source>
        <dbReference type="SAM" id="MobiDB-lite"/>
    </source>
</evidence>
<dbReference type="Proteomes" id="UP000635477">
    <property type="component" value="Unassembled WGS sequence"/>
</dbReference>
<feature type="compositionally biased region" description="Pro residues" evidence="5">
    <location>
        <begin position="233"/>
        <end position="248"/>
    </location>
</feature>
<comment type="caution">
    <text evidence="7">The sequence shown here is derived from an EMBL/GenBank/DDBJ whole genome shotgun (WGS) entry which is preliminary data.</text>
</comment>
<feature type="domain" description="Peptidase C14 caspase" evidence="6">
    <location>
        <begin position="330"/>
        <end position="616"/>
    </location>
</feature>
<accession>A0A8H4UMW6</accession>
<evidence type="ECO:0000256" key="1">
    <source>
        <dbReference type="ARBA" id="ARBA00009005"/>
    </source>
</evidence>
<dbReference type="GO" id="GO:0005737">
    <property type="term" value="C:cytoplasm"/>
    <property type="evidence" value="ECO:0007669"/>
    <property type="project" value="TreeGrafter"/>
</dbReference>
<feature type="compositionally biased region" description="Low complexity" evidence="5">
    <location>
        <begin position="249"/>
        <end position="268"/>
    </location>
</feature>
<dbReference type="AlphaFoldDB" id="A0A8H4UMW6"/>
<feature type="compositionally biased region" description="Polar residues" evidence="5">
    <location>
        <begin position="45"/>
        <end position="55"/>
    </location>
</feature>
<dbReference type="EMBL" id="JABEYC010000258">
    <property type="protein sequence ID" value="KAF4980081.1"/>
    <property type="molecule type" value="Genomic_DNA"/>
</dbReference>
<protein>
    <recommendedName>
        <fullName evidence="6">Peptidase C14 caspase domain-containing protein</fullName>
    </recommendedName>
</protein>
<keyword evidence="3" id="KW-0645">Protease</keyword>
<sequence>MRHMTPRGEAGNPGLEGKEFGIVVEPSRAPTSPPPVTSAPRVRSTQHQPPSNTHAPTAHGFHARVAAIQGTSSSRPDSLREKVPRLLGAWPSFQTTPTRLPFVDLDLVTPSLDPTKHPPDTQQRQHPPPKAPVYTSQTLLSIASTPNPSSSCRDIRATTLAATARRNPNTSSSHRAVIISATPHPISVSTQNARPPHSHLSIFMPLPALTSPTNVGLHLNRQQPSYAGYPQGQPSPQPPYGYHQPPPQQQYYQQQPPPQQQYNGGQYAPPQPNHQSRPGMPSRSSIDSTMTLPAANPPPGGPPPPPTAPQQFGHGAPNSYAFRYSNCTGRRKALLIGINYFSQRGQLRGCINDVRNMTSYLSEHFGYKREDMVILTDDQQNPMSQPTKQNILRAMHWLVKDARPNDSLFFHYSGHGGQTKDLDGDEDDGYDEVIYPVDFRQTGHITDDEMHRIMVRPLTAGVRLTAIFDSCHSGTALDLPYIYSTQGILKEPNLAKEAGQGLLSVISSYSQGDLGGVASNIFGFIKKAANGDDARERTMRTKTSPADVVMWSGSKDDQTSADATIASQATGAMSWAFVSALKKNPQQSYVQLLNSIRDELATRYTQKPQLSCSHPLDTNVLFVM</sequence>
<evidence type="ECO:0000313" key="8">
    <source>
        <dbReference type="Proteomes" id="UP000635477"/>
    </source>
</evidence>
<keyword evidence="4" id="KW-0865">Zymogen</keyword>
<keyword evidence="3" id="KW-0788">Thiol protease</keyword>
<dbReference type="SUPFAM" id="SSF52129">
    <property type="entry name" value="Caspase-like"/>
    <property type="match status" value="1"/>
</dbReference>
<dbReference type="InterPro" id="IPR011600">
    <property type="entry name" value="Pept_C14_caspase"/>
</dbReference>
<reference evidence="7" key="2">
    <citation type="submission" date="2020-05" db="EMBL/GenBank/DDBJ databases">
        <authorList>
            <person name="Kim H.-S."/>
            <person name="Proctor R.H."/>
            <person name="Brown D.W."/>
        </authorList>
    </citation>
    <scope>NUCLEOTIDE SEQUENCE</scope>
    <source>
        <strain evidence="7">NRRL 22465</strain>
    </source>
</reference>
<organism evidence="7 8">
    <name type="scientific">Fusarium zealandicum</name>
    <dbReference type="NCBI Taxonomy" id="1053134"/>
    <lineage>
        <taxon>Eukaryota</taxon>
        <taxon>Fungi</taxon>
        <taxon>Dikarya</taxon>
        <taxon>Ascomycota</taxon>
        <taxon>Pezizomycotina</taxon>
        <taxon>Sordariomycetes</taxon>
        <taxon>Hypocreomycetidae</taxon>
        <taxon>Hypocreales</taxon>
        <taxon>Nectriaceae</taxon>
        <taxon>Fusarium</taxon>
        <taxon>Fusarium staphyleae species complex</taxon>
    </lineage>
</organism>
<dbReference type="Pfam" id="PF00656">
    <property type="entry name" value="Peptidase_C14"/>
    <property type="match status" value="1"/>
</dbReference>
<feature type="region of interest" description="Disordered" evidence="5">
    <location>
        <begin position="214"/>
        <end position="317"/>
    </location>
</feature>
<dbReference type="GO" id="GO:0006915">
    <property type="term" value="P:apoptotic process"/>
    <property type="evidence" value="ECO:0007669"/>
    <property type="project" value="UniProtKB-KW"/>
</dbReference>
<evidence type="ECO:0000259" key="6">
    <source>
        <dbReference type="Pfam" id="PF00656"/>
    </source>
</evidence>
<reference evidence="7" key="1">
    <citation type="journal article" date="2020" name="BMC Genomics">
        <title>Correction to: Identification and distribution of gene clusters required for synthesis of sphingolipid metabolism inhibitors in diverse species of the filamentous fungus Fusarium.</title>
        <authorList>
            <person name="Kim H.S."/>
            <person name="Lohmar J.M."/>
            <person name="Busman M."/>
            <person name="Brown D.W."/>
            <person name="Naumann T.A."/>
            <person name="Divon H.H."/>
            <person name="Lysoe E."/>
            <person name="Uhlig S."/>
            <person name="Proctor R.H."/>
        </authorList>
    </citation>
    <scope>NUCLEOTIDE SEQUENCE</scope>
    <source>
        <strain evidence="7">NRRL 22465</strain>
    </source>
</reference>
<keyword evidence="3" id="KW-0378">Hydrolase</keyword>
<feature type="compositionally biased region" description="Polar residues" evidence="5">
    <location>
        <begin position="214"/>
        <end position="225"/>
    </location>
</feature>
<evidence type="ECO:0000256" key="2">
    <source>
        <dbReference type="ARBA" id="ARBA00022703"/>
    </source>
</evidence>
<dbReference type="InterPro" id="IPR029030">
    <property type="entry name" value="Caspase-like_dom_sf"/>
</dbReference>
<keyword evidence="8" id="KW-1185">Reference proteome</keyword>
<evidence type="ECO:0000256" key="3">
    <source>
        <dbReference type="ARBA" id="ARBA00022807"/>
    </source>
</evidence>
<name>A0A8H4UMW6_9HYPO</name>
<evidence type="ECO:0000313" key="7">
    <source>
        <dbReference type="EMBL" id="KAF4980081.1"/>
    </source>
</evidence>
<gene>
    <name evidence="7" type="ORF">FZEAL_3831</name>
</gene>
<feature type="compositionally biased region" description="Pro residues" evidence="5">
    <location>
        <begin position="295"/>
        <end position="308"/>
    </location>
</feature>
<dbReference type="Gene3D" id="3.40.50.12660">
    <property type="match status" value="1"/>
</dbReference>
<dbReference type="PANTHER" id="PTHR48104:SF30">
    <property type="entry name" value="METACASPASE-1"/>
    <property type="match status" value="1"/>
</dbReference>
<dbReference type="OrthoDB" id="3223806at2759"/>
<feature type="region of interest" description="Disordered" evidence="5">
    <location>
        <begin position="1"/>
        <end position="57"/>
    </location>
</feature>
<comment type="similarity">
    <text evidence="1">Belongs to the peptidase C14B family.</text>
</comment>
<feature type="compositionally biased region" description="Polar residues" evidence="5">
    <location>
        <begin position="282"/>
        <end position="291"/>
    </location>
</feature>
<dbReference type="GO" id="GO:0004197">
    <property type="term" value="F:cysteine-type endopeptidase activity"/>
    <property type="evidence" value="ECO:0007669"/>
    <property type="project" value="InterPro"/>
</dbReference>
<dbReference type="PANTHER" id="PTHR48104">
    <property type="entry name" value="METACASPASE-4"/>
    <property type="match status" value="1"/>
</dbReference>